<evidence type="ECO:0000256" key="2">
    <source>
        <dbReference type="ARBA" id="ARBA00004604"/>
    </source>
</evidence>
<dbReference type="SUPFAM" id="SSF55666">
    <property type="entry name" value="Ribonuclease PH domain 2-like"/>
    <property type="match status" value="1"/>
</dbReference>
<keyword evidence="7" id="KW-0694">RNA-binding</keyword>
<evidence type="ECO:0000256" key="8">
    <source>
        <dbReference type="ARBA" id="ARBA00023242"/>
    </source>
</evidence>
<dbReference type="PANTHER" id="PTHR11953">
    <property type="entry name" value="EXOSOME COMPLEX COMPONENT"/>
    <property type="match status" value="1"/>
</dbReference>
<dbReference type="GO" id="GO:0003723">
    <property type="term" value="F:RNA binding"/>
    <property type="evidence" value="ECO:0007669"/>
    <property type="project" value="UniProtKB-KW"/>
</dbReference>
<organism evidence="16">
    <name type="scientific">Hyalomma excavatum</name>
    <dbReference type="NCBI Taxonomy" id="257692"/>
    <lineage>
        <taxon>Eukaryota</taxon>
        <taxon>Metazoa</taxon>
        <taxon>Ecdysozoa</taxon>
        <taxon>Arthropoda</taxon>
        <taxon>Chelicerata</taxon>
        <taxon>Arachnida</taxon>
        <taxon>Acari</taxon>
        <taxon>Parasitiformes</taxon>
        <taxon>Ixodida</taxon>
        <taxon>Ixodoidea</taxon>
        <taxon>Ixodidae</taxon>
        <taxon>Hyalomminae</taxon>
        <taxon>Hyalomma</taxon>
    </lineage>
</organism>
<comment type="function">
    <text evidence="9">Non-catalytic component of the RNA exosome complex which has 3'-&gt;5' exoribonuclease activity and participates in a multitude of cellular RNA processing and degradation events.</text>
</comment>
<dbReference type="PANTHER" id="PTHR11953:SF2">
    <property type="entry name" value="EXOSOME COMPLEX COMPONENT MTR3"/>
    <property type="match status" value="1"/>
</dbReference>
<comment type="similarity">
    <text evidence="3">Belongs to the RNase PH family.</text>
</comment>
<keyword evidence="4" id="KW-0963">Cytoplasm</keyword>
<reference evidence="16" key="1">
    <citation type="journal article" date="2017" name="Ticks Tick Borne Dis.">
        <title>An insight into the sialome of Hyalomma excavatum.</title>
        <authorList>
            <person name="Ribeiro J.M."/>
            <person name="Slovak M."/>
            <person name="Francischetti I.M."/>
        </authorList>
    </citation>
    <scope>NUCLEOTIDE SEQUENCE</scope>
    <source>
        <strain evidence="16">Samish</strain>
        <tissue evidence="16">Salivary glands</tissue>
    </source>
</reference>
<comment type="subunit">
    <text evidence="10">Component of the RNA exosome complex.</text>
</comment>
<keyword evidence="5" id="KW-0698">rRNA processing</keyword>
<dbReference type="AlphaFoldDB" id="A0A131XEF6"/>
<evidence type="ECO:0000256" key="13">
    <source>
        <dbReference type="ARBA" id="ARBA00083631"/>
    </source>
</evidence>
<dbReference type="GO" id="GO:0071051">
    <property type="term" value="P:poly(A)-dependent snoRNA 3'-end processing"/>
    <property type="evidence" value="ECO:0007669"/>
    <property type="project" value="TreeGrafter"/>
</dbReference>
<dbReference type="GO" id="GO:0006364">
    <property type="term" value="P:rRNA processing"/>
    <property type="evidence" value="ECO:0007669"/>
    <property type="project" value="UniProtKB-KW"/>
</dbReference>
<evidence type="ECO:0000256" key="1">
    <source>
        <dbReference type="ARBA" id="ARBA00004496"/>
    </source>
</evidence>
<dbReference type="InterPro" id="IPR027408">
    <property type="entry name" value="PNPase/RNase_PH_dom_sf"/>
</dbReference>
<dbReference type="InterPro" id="IPR020568">
    <property type="entry name" value="Ribosomal_Su5_D2-typ_SF"/>
</dbReference>
<evidence type="ECO:0000256" key="5">
    <source>
        <dbReference type="ARBA" id="ARBA00022552"/>
    </source>
</evidence>
<dbReference type="GO" id="GO:0016075">
    <property type="term" value="P:rRNA catabolic process"/>
    <property type="evidence" value="ECO:0007669"/>
    <property type="project" value="TreeGrafter"/>
</dbReference>
<evidence type="ECO:0000256" key="10">
    <source>
        <dbReference type="ARBA" id="ARBA00062379"/>
    </source>
</evidence>
<dbReference type="GO" id="GO:0034475">
    <property type="term" value="P:U4 snRNA 3'-end processing"/>
    <property type="evidence" value="ECO:0007669"/>
    <property type="project" value="TreeGrafter"/>
</dbReference>
<feature type="domain" description="Exoribonuclease phosphorolytic" evidence="15">
    <location>
        <begin position="43"/>
        <end position="169"/>
    </location>
</feature>
<name>A0A131XEF6_9ACAR</name>
<dbReference type="SUPFAM" id="SSF54211">
    <property type="entry name" value="Ribosomal protein S5 domain 2-like"/>
    <property type="match status" value="1"/>
</dbReference>
<evidence type="ECO:0000313" key="16">
    <source>
        <dbReference type="EMBL" id="JAP64585.1"/>
    </source>
</evidence>
<dbReference type="Gene3D" id="3.30.230.70">
    <property type="entry name" value="GHMP Kinase, N-terminal domain"/>
    <property type="match status" value="1"/>
</dbReference>
<dbReference type="InterPro" id="IPR050080">
    <property type="entry name" value="RNase_PH"/>
</dbReference>
<accession>A0A131XEF6</accession>
<dbReference type="InterPro" id="IPR036345">
    <property type="entry name" value="ExoRNase_PH_dom2_sf"/>
</dbReference>
<dbReference type="GO" id="GO:0000176">
    <property type="term" value="C:nuclear exosome (RNase complex)"/>
    <property type="evidence" value="ECO:0007669"/>
    <property type="project" value="TreeGrafter"/>
</dbReference>
<dbReference type="GO" id="GO:0000177">
    <property type="term" value="C:cytoplasmic exosome (RNase complex)"/>
    <property type="evidence" value="ECO:0007669"/>
    <property type="project" value="TreeGrafter"/>
</dbReference>
<evidence type="ECO:0000256" key="3">
    <source>
        <dbReference type="ARBA" id="ARBA00006678"/>
    </source>
</evidence>
<evidence type="ECO:0000256" key="7">
    <source>
        <dbReference type="ARBA" id="ARBA00022884"/>
    </source>
</evidence>
<evidence type="ECO:0000256" key="12">
    <source>
        <dbReference type="ARBA" id="ARBA00080620"/>
    </source>
</evidence>
<dbReference type="GO" id="GO:0005730">
    <property type="term" value="C:nucleolus"/>
    <property type="evidence" value="ECO:0007669"/>
    <property type="project" value="UniProtKB-SubCell"/>
</dbReference>
<evidence type="ECO:0000256" key="9">
    <source>
        <dbReference type="ARBA" id="ARBA00058393"/>
    </source>
</evidence>
<dbReference type="GO" id="GO:0071028">
    <property type="term" value="P:nuclear mRNA surveillance"/>
    <property type="evidence" value="ECO:0007669"/>
    <property type="project" value="TreeGrafter"/>
</dbReference>
<keyword evidence="8" id="KW-0539">Nucleus</keyword>
<feature type="region of interest" description="Disordered" evidence="14">
    <location>
        <begin position="276"/>
        <end position="297"/>
    </location>
</feature>
<evidence type="ECO:0000256" key="4">
    <source>
        <dbReference type="ARBA" id="ARBA00022490"/>
    </source>
</evidence>
<sequence length="297" mass="32790">MPKDSRRNCGPETSKSYVLYQKRELTLLDQSGKRHDGRQFGDVRPIFLKTGVVSQAKGSAYIEMGNTKVVCSVYGPREIARRKDFTFKGQINCEFRFAQYSCPIRRQHLNDGEALHYSQLLEKALAPVVCLHKFPKSTVDVYVLVVENDGGALACAITTAGLALADAGIDMYDVVVGCSLRQDGSTCLIDPTYNEEVAPLDVKDDLSFGRMTLGFMPALQQVTALVQDGELDAASVVLDMKSLIAACHQIYPLVQDALLKEVEEKLNGEMKKMELSAEEDAVTEGHERKFEVPPCST</sequence>
<evidence type="ECO:0000256" key="14">
    <source>
        <dbReference type="SAM" id="MobiDB-lite"/>
    </source>
</evidence>
<dbReference type="CDD" id="cd11371">
    <property type="entry name" value="RNase_PH_MTR3"/>
    <property type="match status" value="1"/>
</dbReference>
<dbReference type="FunFam" id="3.30.230.70:FF:000035">
    <property type="entry name" value="Exosome complex component MTR3"/>
    <property type="match status" value="1"/>
</dbReference>
<evidence type="ECO:0000259" key="15">
    <source>
        <dbReference type="Pfam" id="PF01138"/>
    </source>
</evidence>
<keyword evidence="6" id="KW-0271">Exosome</keyword>
<proteinExistence type="evidence at transcript level"/>
<dbReference type="Pfam" id="PF01138">
    <property type="entry name" value="RNase_PH"/>
    <property type="match status" value="1"/>
</dbReference>
<comment type="subcellular location">
    <subcellularLocation>
        <location evidence="1">Cytoplasm</location>
    </subcellularLocation>
    <subcellularLocation>
        <location evidence="2">Nucleus</location>
        <location evidence="2">Nucleolus</location>
    </subcellularLocation>
</comment>
<dbReference type="EMBL" id="GEFH01003996">
    <property type="protein sequence ID" value="JAP64585.1"/>
    <property type="molecule type" value="mRNA"/>
</dbReference>
<evidence type="ECO:0000256" key="6">
    <source>
        <dbReference type="ARBA" id="ARBA00022835"/>
    </source>
</evidence>
<evidence type="ECO:0000256" key="11">
    <source>
        <dbReference type="ARBA" id="ARBA00067159"/>
    </source>
</evidence>
<dbReference type="InterPro" id="IPR001247">
    <property type="entry name" value="ExoRNase_PH_dom1"/>
</dbReference>
<protein>
    <recommendedName>
        <fullName evidence="11">Exosome complex component MTR3</fullName>
    </recommendedName>
    <alternativeName>
        <fullName evidence="13">Exosome component 6</fullName>
    </alternativeName>
    <alternativeName>
        <fullName evidence="12">mRNA transport regulator 3 homolog</fullName>
    </alternativeName>
</protein>